<organism evidence="4 5">
    <name type="scientific">Drechmeria coniospora</name>
    <name type="common">Nematophagous fungus</name>
    <name type="synonym">Meria coniospora</name>
    <dbReference type="NCBI Taxonomy" id="98403"/>
    <lineage>
        <taxon>Eukaryota</taxon>
        <taxon>Fungi</taxon>
        <taxon>Dikarya</taxon>
        <taxon>Ascomycota</taxon>
        <taxon>Pezizomycotina</taxon>
        <taxon>Sordariomycetes</taxon>
        <taxon>Hypocreomycetidae</taxon>
        <taxon>Hypocreales</taxon>
        <taxon>Ophiocordycipitaceae</taxon>
        <taxon>Drechmeria</taxon>
    </lineage>
</organism>
<reference evidence="4 5" key="1">
    <citation type="journal article" date="2016" name="Sci. Rep.">
        <title>Insights into Adaptations to a Near-Obligate Nematode Endoparasitic Lifestyle from the Finished Genome of Drechmeria coniospora.</title>
        <authorList>
            <person name="Zhang L."/>
            <person name="Zhou Z."/>
            <person name="Guo Q."/>
            <person name="Fokkens L."/>
            <person name="Miskei M."/>
            <person name="Pocsi I."/>
            <person name="Zhang W."/>
            <person name="Chen M."/>
            <person name="Wang L."/>
            <person name="Sun Y."/>
            <person name="Donzelli B.G."/>
            <person name="Gibson D.M."/>
            <person name="Nelson D.R."/>
            <person name="Luo J.G."/>
            <person name="Rep M."/>
            <person name="Liu H."/>
            <person name="Yang S."/>
            <person name="Wang J."/>
            <person name="Krasnoff S.B."/>
            <person name="Xu Y."/>
            <person name="Molnar I."/>
            <person name="Lin M."/>
        </authorList>
    </citation>
    <scope>NUCLEOTIDE SEQUENCE [LARGE SCALE GENOMIC DNA]</scope>
    <source>
        <strain evidence="4 5">ARSEF 6962</strain>
    </source>
</reference>
<dbReference type="InterPro" id="IPR014751">
    <property type="entry name" value="XRCC4-like_C"/>
</dbReference>
<sequence>MASSRILRFPRGDDESGCVIVQVTSAGRKPLDLNLAATEGCAPYVCKLKHDRVTSLRAPACPVSEKEWEDILEAVLQDGLVGDVQPTAIVDPESTISLTIRRQVQGITQRLGAITLKCNQDEQLDLFQWCGWSLKALAKSKQETALSSRGAQELEGAVMSLQAELDDLIKAKAEDESALLQKFCLLLNEKKAKIREQKQIIDNYASTAGAVLSSSQPPAQRGASQAAREPAASRSSKRKVGSIRFEAEEDEVGEDIVKDAFVKGEEEDTDPGESSEVDTVSTAAADEDDDDDETYNSRRDGEDTTSSKRPGSPPPKELSKEAKASPPPRRHLPFEKNGRGKASLPAPAEDTDSDDEL</sequence>
<protein>
    <recommendedName>
        <fullName evidence="3">XRCC4 coiled-coil domain-containing protein</fullName>
    </recommendedName>
</protein>
<name>A0A151GFB2_DRECN</name>
<keyword evidence="1" id="KW-0175">Coiled coil</keyword>
<dbReference type="PANTHER" id="PTHR42067">
    <property type="entry name" value="YALI0C15378P"/>
    <property type="match status" value="1"/>
</dbReference>
<feature type="compositionally biased region" description="Acidic residues" evidence="2">
    <location>
        <begin position="265"/>
        <end position="276"/>
    </location>
</feature>
<feature type="compositionally biased region" description="Basic and acidic residues" evidence="2">
    <location>
        <begin position="295"/>
        <end position="306"/>
    </location>
</feature>
<evidence type="ECO:0000256" key="1">
    <source>
        <dbReference type="SAM" id="Coils"/>
    </source>
</evidence>
<dbReference type="InParanoid" id="A0A151GFB2"/>
<dbReference type="InterPro" id="IPR053962">
    <property type="entry name" value="XRCC4_CC"/>
</dbReference>
<dbReference type="EMBL" id="LAYC01000003">
    <property type="protein sequence ID" value="KYK55774.1"/>
    <property type="molecule type" value="Genomic_DNA"/>
</dbReference>
<feature type="compositionally biased region" description="Basic and acidic residues" evidence="2">
    <location>
        <begin position="255"/>
        <end position="264"/>
    </location>
</feature>
<dbReference type="PANTHER" id="PTHR42067:SF1">
    <property type="entry name" value="MITOTIC APPARATUS PROTEIN P62"/>
    <property type="match status" value="1"/>
</dbReference>
<evidence type="ECO:0000256" key="2">
    <source>
        <dbReference type="SAM" id="MobiDB-lite"/>
    </source>
</evidence>
<gene>
    <name evidence="4" type="ORF">DCS_07738</name>
</gene>
<dbReference type="Proteomes" id="UP000076580">
    <property type="component" value="Chromosome 03"/>
</dbReference>
<accession>A0A151GFB2</accession>
<comment type="caution">
    <text evidence="4">The sequence shown here is derived from an EMBL/GenBank/DDBJ whole genome shotgun (WGS) entry which is preliminary data.</text>
</comment>
<keyword evidence="5" id="KW-1185">Reference proteome</keyword>
<dbReference type="RefSeq" id="XP_040655126.1">
    <property type="nucleotide sequence ID" value="XM_040805022.1"/>
</dbReference>
<dbReference type="Pfam" id="PF21924">
    <property type="entry name" value="XRCC4_CC"/>
    <property type="match status" value="1"/>
</dbReference>
<dbReference type="GeneID" id="63720381"/>
<dbReference type="STRING" id="98403.A0A151GFB2"/>
<dbReference type="AlphaFoldDB" id="A0A151GFB2"/>
<feature type="domain" description="XRCC4 coiled-coil" evidence="3">
    <location>
        <begin position="135"/>
        <end position="196"/>
    </location>
</feature>
<feature type="compositionally biased region" description="Acidic residues" evidence="2">
    <location>
        <begin position="285"/>
        <end position="294"/>
    </location>
</feature>
<dbReference type="SUPFAM" id="SSF58022">
    <property type="entry name" value="XRCC4, C-terminal oligomerization domain"/>
    <property type="match status" value="1"/>
</dbReference>
<dbReference type="Gene3D" id="1.20.5.370">
    <property type="match status" value="1"/>
</dbReference>
<evidence type="ECO:0000259" key="3">
    <source>
        <dbReference type="Pfam" id="PF21924"/>
    </source>
</evidence>
<evidence type="ECO:0000313" key="5">
    <source>
        <dbReference type="Proteomes" id="UP000076580"/>
    </source>
</evidence>
<feature type="coiled-coil region" evidence="1">
    <location>
        <begin position="151"/>
        <end position="207"/>
    </location>
</feature>
<evidence type="ECO:0000313" key="4">
    <source>
        <dbReference type="EMBL" id="KYK55774.1"/>
    </source>
</evidence>
<feature type="region of interest" description="Disordered" evidence="2">
    <location>
        <begin position="212"/>
        <end position="357"/>
    </location>
</feature>
<proteinExistence type="predicted"/>